<accession>A0ABS4ELQ8</accession>
<dbReference type="Proteomes" id="UP000823786">
    <property type="component" value="Unassembled WGS sequence"/>
</dbReference>
<name>A0ABS4ELQ8_9HYPH</name>
<comment type="caution">
    <text evidence="1">The sequence shown here is derived from an EMBL/GenBank/DDBJ whole genome shotgun (WGS) entry which is preliminary data.</text>
</comment>
<organism evidence="1 2">
    <name type="scientific">Rhizobium herbae</name>
    <dbReference type="NCBI Taxonomy" id="508661"/>
    <lineage>
        <taxon>Bacteria</taxon>
        <taxon>Pseudomonadati</taxon>
        <taxon>Pseudomonadota</taxon>
        <taxon>Alphaproteobacteria</taxon>
        <taxon>Hyphomicrobiales</taxon>
        <taxon>Rhizobiaceae</taxon>
        <taxon>Rhizobium/Agrobacterium group</taxon>
        <taxon>Rhizobium</taxon>
    </lineage>
</organism>
<gene>
    <name evidence="1" type="ORF">J2Z75_002395</name>
</gene>
<reference evidence="1 2" key="1">
    <citation type="submission" date="2021-03" db="EMBL/GenBank/DDBJ databases">
        <title>Genomic Encyclopedia of Type Strains, Phase IV (KMG-IV): sequencing the most valuable type-strain genomes for metagenomic binning, comparative biology and taxonomic classification.</title>
        <authorList>
            <person name="Goeker M."/>
        </authorList>
    </citation>
    <scope>NUCLEOTIDE SEQUENCE [LARGE SCALE GENOMIC DNA]</scope>
    <source>
        <strain evidence="1 2">DSM 26427</strain>
    </source>
</reference>
<proteinExistence type="predicted"/>
<evidence type="ECO:0000313" key="2">
    <source>
        <dbReference type="Proteomes" id="UP000823786"/>
    </source>
</evidence>
<evidence type="ECO:0000313" key="1">
    <source>
        <dbReference type="EMBL" id="MBP1858883.1"/>
    </source>
</evidence>
<protein>
    <submittedName>
        <fullName evidence="1">Uncharacterized protein</fullName>
    </submittedName>
</protein>
<keyword evidence="2" id="KW-1185">Reference proteome</keyword>
<dbReference type="EMBL" id="JAGGJV010000004">
    <property type="protein sequence ID" value="MBP1858883.1"/>
    <property type="molecule type" value="Genomic_DNA"/>
</dbReference>
<sequence>MYTNRFGAVNRDFEDHRARITKLCSSHPQQIIYRAGNPA</sequence>